<dbReference type="Gene3D" id="3.40.50.300">
    <property type="entry name" value="P-loop containing nucleotide triphosphate hydrolases"/>
    <property type="match status" value="1"/>
</dbReference>
<dbReference type="SMART" id="SM00382">
    <property type="entry name" value="AAA"/>
    <property type="match status" value="1"/>
</dbReference>
<dbReference type="AlphaFoldDB" id="M3E4Q0"/>
<dbReference type="EMBL" id="KB405097">
    <property type="protein sequence ID" value="EMF50761.1"/>
    <property type="molecule type" value="Genomic_DNA"/>
</dbReference>
<dbReference type="CDD" id="cd03255">
    <property type="entry name" value="ABC_MJ0796_LolCDE_FtsE"/>
    <property type="match status" value="1"/>
</dbReference>
<dbReference type="PANTHER" id="PTHR24220">
    <property type="entry name" value="IMPORT ATP-BINDING PROTEIN"/>
    <property type="match status" value="1"/>
</dbReference>
<feature type="region of interest" description="Disordered" evidence="4">
    <location>
        <begin position="1"/>
        <end position="31"/>
    </location>
</feature>
<dbReference type="PROSITE" id="PS00211">
    <property type="entry name" value="ABC_TRANSPORTER_1"/>
    <property type="match status" value="1"/>
</dbReference>
<feature type="domain" description="ABC transporter" evidence="5">
    <location>
        <begin position="42"/>
        <end position="279"/>
    </location>
</feature>
<dbReference type="GO" id="GO:0098796">
    <property type="term" value="C:membrane protein complex"/>
    <property type="evidence" value="ECO:0007669"/>
    <property type="project" value="UniProtKB-ARBA"/>
</dbReference>
<name>M3E4Q0_9ACTN</name>
<accession>M3E4Q0</accession>
<evidence type="ECO:0000259" key="5">
    <source>
        <dbReference type="PROSITE" id="PS50893"/>
    </source>
</evidence>
<keyword evidence="1" id="KW-0813">Transport</keyword>
<dbReference type="PROSITE" id="PS50893">
    <property type="entry name" value="ABC_TRANSPORTER_2"/>
    <property type="match status" value="1"/>
</dbReference>
<dbReference type="GO" id="GO:0016887">
    <property type="term" value="F:ATP hydrolysis activity"/>
    <property type="evidence" value="ECO:0007669"/>
    <property type="project" value="InterPro"/>
</dbReference>
<dbReference type="InterPro" id="IPR015854">
    <property type="entry name" value="ABC_transpr_LolD-like"/>
</dbReference>
<dbReference type="Proteomes" id="UP000030760">
    <property type="component" value="Unassembled WGS sequence"/>
</dbReference>
<evidence type="ECO:0000313" key="7">
    <source>
        <dbReference type="Proteomes" id="UP000030760"/>
    </source>
</evidence>
<dbReference type="InterPro" id="IPR027417">
    <property type="entry name" value="P-loop_NTPase"/>
</dbReference>
<dbReference type="InterPro" id="IPR003439">
    <property type="entry name" value="ABC_transporter-like_ATP-bd"/>
</dbReference>
<dbReference type="SUPFAM" id="SSF52540">
    <property type="entry name" value="P-loop containing nucleoside triphosphate hydrolases"/>
    <property type="match status" value="1"/>
</dbReference>
<dbReference type="InterPro" id="IPR017911">
    <property type="entry name" value="MacB-like_ATP-bd"/>
</dbReference>
<proteinExistence type="predicted"/>
<dbReference type="PANTHER" id="PTHR24220:SF685">
    <property type="entry name" value="ABC TRANSPORTER RELATED"/>
    <property type="match status" value="1"/>
</dbReference>
<keyword evidence="3 6" id="KW-0067">ATP-binding</keyword>
<evidence type="ECO:0000256" key="2">
    <source>
        <dbReference type="ARBA" id="ARBA00022741"/>
    </source>
</evidence>
<keyword evidence="2" id="KW-0547">Nucleotide-binding</keyword>
<gene>
    <name evidence="6" type="ORF">SBD_7478</name>
</gene>
<evidence type="ECO:0000256" key="1">
    <source>
        <dbReference type="ARBA" id="ARBA00022448"/>
    </source>
</evidence>
<dbReference type="GO" id="GO:0005886">
    <property type="term" value="C:plasma membrane"/>
    <property type="evidence" value="ECO:0007669"/>
    <property type="project" value="TreeGrafter"/>
</dbReference>
<evidence type="ECO:0000256" key="3">
    <source>
        <dbReference type="ARBA" id="ARBA00022840"/>
    </source>
</evidence>
<protein>
    <submittedName>
        <fullName evidence="6">ABC transporter ATP-binding protein</fullName>
    </submittedName>
</protein>
<dbReference type="Pfam" id="PF00005">
    <property type="entry name" value="ABC_tran"/>
    <property type="match status" value="1"/>
</dbReference>
<evidence type="ECO:0000256" key="4">
    <source>
        <dbReference type="SAM" id="MobiDB-lite"/>
    </source>
</evidence>
<reference evidence="7" key="1">
    <citation type="journal article" date="2013" name="Genome Announc.">
        <title>Draft Genome Sequence of Streptomyces bottropensis ATCC 25435, a Bottromycin-Producing Actinomycete.</title>
        <authorList>
            <person name="Zhang H."/>
            <person name="Zhou W."/>
            <person name="Zhuang Y."/>
            <person name="Liang X."/>
            <person name="Liu T."/>
        </authorList>
    </citation>
    <scope>NUCLEOTIDE SEQUENCE [LARGE SCALE GENOMIC DNA]</scope>
    <source>
        <strain evidence="7">ATCC 25435</strain>
    </source>
</reference>
<dbReference type="InterPro" id="IPR017871">
    <property type="entry name" value="ABC_transporter-like_CS"/>
</dbReference>
<evidence type="ECO:0000313" key="6">
    <source>
        <dbReference type="EMBL" id="EMF50761.1"/>
    </source>
</evidence>
<organism evidence="6 7">
    <name type="scientific">Streptomyces bottropensis ATCC 25435</name>
    <dbReference type="NCBI Taxonomy" id="1054862"/>
    <lineage>
        <taxon>Bacteria</taxon>
        <taxon>Bacillati</taxon>
        <taxon>Actinomycetota</taxon>
        <taxon>Actinomycetes</taxon>
        <taxon>Kitasatosporales</taxon>
        <taxon>Streptomycetaceae</taxon>
        <taxon>Streptomyces</taxon>
    </lineage>
</organism>
<sequence>MPRGTIRRAPAVSPPPRPSSPRKEFPPVTTTPLADRATVVAARATELSKVYGQGETRVVALDQVSIDFRQAQFTAIMGPSGSGKSTLMHCVAGLDTFSAGSVRIGDTELGSLKDKQLTKLRRDKIGFIFQAYNLLPTLTAMENITLPMDIAGRKPDKQWLDTVIRMVGLADRLSHRPAQLSGGQQQRVAVARALASRPDIIFGDEPTGNLDSRSGAEVLGFLRNSVRQLGQTVVMVTHDPVAAAYADRVVFLADGRLVDEIHEPTADSVLDRMKKFDSKGRTS</sequence>
<dbReference type="InterPro" id="IPR003593">
    <property type="entry name" value="AAA+_ATPase"/>
</dbReference>
<dbReference type="FunFam" id="3.40.50.300:FF:000032">
    <property type="entry name" value="Export ABC transporter ATP-binding protein"/>
    <property type="match status" value="1"/>
</dbReference>
<dbReference type="GO" id="GO:0005524">
    <property type="term" value="F:ATP binding"/>
    <property type="evidence" value="ECO:0007669"/>
    <property type="project" value="UniProtKB-KW"/>
</dbReference>
<dbReference type="GO" id="GO:0022857">
    <property type="term" value="F:transmembrane transporter activity"/>
    <property type="evidence" value="ECO:0007669"/>
    <property type="project" value="UniProtKB-ARBA"/>
</dbReference>